<evidence type="ECO:0000259" key="10">
    <source>
        <dbReference type="Pfam" id="PF06148"/>
    </source>
</evidence>
<dbReference type="InterPro" id="IPR024602">
    <property type="entry name" value="COG_su2_N"/>
</dbReference>
<evidence type="ECO:0000256" key="7">
    <source>
        <dbReference type="ARBA" id="ARBA00023136"/>
    </source>
</evidence>
<evidence type="ECO:0000256" key="8">
    <source>
        <dbReference type="ARBA" id="ARBA00031344"/>
    </source>
</evidence>
<keyword evidence="13" id="KW-1185">Reference proteome</keyword>
<evidence type="ECO:0000256" key="3">
    <source>
        <dbReference type="ARBA" id="ARBA00020977"/>
    </source>
</evidence>
<keyword evidence="6" id="KW-0333">Golgi apparatus</keyword>
<keyword evidence="9" id="KW-0175">Coiled coil</keyword>
<dbReference type="Pfam" id="PF12022">
    <property type="entry name" value="COG2_C"/>
    <property type="match status" value="1"/>
</dbReference>
<accession>A0A8H5FZG4</accession>
<dbReference type="GO" id="GO:0007030">
    <property type="term" value="P:Golgi organization"/>
    <property type="evidence" value="ECO:0007669"/>
    <property type="project" value="InterPro"/>
</dbReference>
<dbReference type="OrthoDB" id="332281at2759"/>
<organism evidence="12 13">
    <name type="scientific">Leucocoprinus leucothites</name>
    <dbReference type="NCBI Taxonomy" id="201217"/>
    <lineage>
        <taxon>Eukaryota</taxon>
        <taxon>Fungi</taxon>
        <taxon>Dikarya</taxon>
        <taxon>Basidiomycota</taxon>
        <taxon>Agaricomycotina</taxon>
        <taxon>Agaricomycetes</taxon>
        <taxon>Agaricomycetidae</taxon>
        <taxon>Agaricales</taxon>
        <taxon>Agaricineae</taxon>
        <taxon>Agaricaceae</taxon>
        <taxon>Leucocoprinus</taxon>
    </lineage>
</organism>
<feature type="domain" description="Conserved oligomeric Golgi complex subunit 2 N-terminal" evidence="10">
    <location>
        <begin position="51"/>
        <end position="121"/>
    </location>
</feature>
<evidence type="ECO:0000259" key="11">
    <source>
        <dbReference type="Pfam" id="PF12022"/>
    </source>
</evidence>
<dbReference type="InterPro" id="IPR009316">
    <property type="entry name" value="COG2"/>
</dbReference>
<keyword evidence="7" id="KW-0472">Membrane</keyword>
<dbReference type="AlphaFoldDB" id="A0A8H5FZG4"/>
<feature type="coiled-coil region" evidence="9">
    <location>
        <begin position="131"/>
        <end position="158"/>
    </location>
</feature>
<gene>
    <name evidence="12" type="ORF">D9756_005330</name>
</gene>
<dbReference type="Pfam" id="PF06148">
    <property type="entry name" value="COG2_N"/>
    <property type="match status" value="1"/>
</dbReference>
<evidence type="ECO:0000256" key="6">
    <source>
        <dbReference type="ARBA" id="ARBA00023034"/>
    </source>
</evidence>
<evidence type="ECO:0000256" key="9">
    <source>
        <dbReference type="SAM" id="Coils"/>
    </source>
</evidence>
<comment type="caution">
    <text evidence="12">The sequence shown here is derived from an EMBL/GenBank/DDBJ whole genome shotgun (WGS) entry which is preliminary data.</text>
</comment>
<name>A0A8H5FZG4_9AGAR</name>
<dbReference type="GO" id="GO:0000139">
    <property type="term" value="C:Golgi membrane"/>
    <property type="evidence" value="ECO:0007669"/>
    <property type="project" value="UniProtKB-SubCell"/>
</dbReference>
<evidence type="ECO:0000256" key="5">
    <source>
        <dbReference type="ARBA" id="ARBA00022927"/>
    </source>
</evidence>
<comment type="subcellular location">
    <subcellularLocation>
        <location evidence="1">Golgi apparatus membrane</location>
        <topology evidence="1">Peripheral membrane protein</topology>
    </subcellularLocation>
</comment>
<dbReference type="GO" id="GO:0006891">
    <property type="term" value="P:intra-Golgi vesicle-mediated transport"/>
    <property type="evidence" value="ECO:0007669"/>
    <property type="project" value="TreeGrafter"/>
</dbReference>
<protein>
    <recommendedName>
        <fullName evidence="3">Conserved oligomeric Golgi complex subunit 2</fullName>
    </recommendedName>
    <alternativeName>
        <fullName evidence="8">Component of oligomeric Golgi complex 2</fullName>
    </alternativeName>
</protein>
<dbReference type="PANTHER" id="PTHR12961">
    <property type="entry name" value="CONSERVED OLIGOMERIC GOLGI COMPLEX COMPONENT 2"/>
    <property type="match status" value="1"/>
</dbReference>
<evidence type="ECO:0000256" key="1">
    <source>
        <dbReference type="ARBA" id="ARBA00004395"/>
    </source>
</evidence>
<reference evidence="12 13" key="1">
    <citation type="journal article" date="2020" name="ISME J.">
        <title>Uncovering the hidden diversity of litter-decomposition mechanisms in mushroom-forming fungi.</title>
        <authorList>
            <person name="Floudas D."/>
            <person name="Bentzer J."/>
            <person name="Ahren D."/>
            <person name="Johansson T."/>
            <person name="Persson P."/>
            <person name="Tunlid A."/>
        </authorList>
    </citation>
    <scope>NUCLEOTIDE SEQUENCE [LARGE SCALE GENOMIC DNA]</scope>
    <source>
        <strain evidence="12 13">CBS 146.42</strain>
    </source>
</reference>
<dbReference type="InterPro" id="IPR024603">
    <property type="entry name" value="COG_complex_COG2_C"/>
</dbReference>
<dbReference type="Proteomes" id="UP000559027">
    <property type="component" value="Unassembled WGS sequence"/>
</dbReference>
<proteinExistence type="inferred from homology"/>
<evidence type="ECO:0000313" key="12">
    <source>
        <dbReference type="EMBL" id="KAF5354659.1"/>
    </source>
</evidence>
<feature type="domain" description="COG complex component COG2 C-terminal" evidence="11">
    <location>
        <begin position="516"/>
        <end position="834"/>
    </location>
</feature>
<dbReference type="EMBL" id="JAACJO010000008">
    <property type="protein sequence ID" value="KAF5354659.1"/>
    <property type="molecule type" value="Genomic_DNA"/>
</dbReference>
<sequence>MTPFEQANHRYRGSEDPYQLERLAEELASRETTGQYDLSANLPDYGPLSHNNPLLTGTVFNIEDFLLSRARATLPELRAELRDYLSTLKEELVQLINNDYEAFISLSTDLRSEGSKLKRMRGPLGDLRGRVHESRTELQSIQDNIQEKLDKRAALREEKALLHLLLKISESVTRLESLLLIASPEQDDGFVGASTPGVPSQEDIGEEKGRSNRAKHIARVAAEYMQLLYHASKAREEKCAFVDELQWRIDRIQSTLSSDLDHLFAALLTNMRDNKPDGRLLEVERSKFLADLKECLRTYDTLGLWRDAEDVLRREVVRPFLRKTIYHNALEAPQSPVVPKTPFQPGLVDLVPSTGFPLRTPYTPFTAFASHQDSSSPYTPSQLPTPHAILSEDGDNPLASVYNQILRFISRDVKDIMEVAEKVSNKKLSREKVLTGGTMEQDMAGFQILAHVVWEEVASSIINDIGHMVFAAGRPNDLRKNFDTTQNFIRCLELYAPSAQAIHVMREHELYHEFDRRWQLPVYFQLRWKEIVVDLEETFEEIPHMVTHSLTDQSSFLLGQTTALWKAITLCWSPEVLIPELSHRFWRLTLQLLSRYAAWLHSVYATIGEGNVVSRSAASTHVAAEASSAETVAADENLLRQYAAVISDLKQLENKIDNLWQQEISLILPSEVLEATDGDGPRDVLKQALSKSTAITQPASTQIVAILTKRCCEALLPVRSIPSQFRAMSNKKLPTEPSYFVQTIFRPVKAFFAVGSSDGPGRTLKDTYSKGYSQEVFDNVAQKYISYLAAMKKTEESLRRLKKGKKTAFTLFGTAQADDGRDEERIQTQMILDVEAFGKEARSLGIELERNEYYEALKDVILTHDQEDA</sequence>
<evidence type="ECO:0000256" key="4">
    <source>
        <dbReference type="ARBA" id="ARBA00022448"/>
    </source>
</evidence>
<evidence type="ECO:0000256" key="2">
    <source>
        <dbReference type="ARBA" id="ARBA00007603"/>
    </source>
</evidence>
<evidence type="ECO:0000313" key="13">
    <source>
        <dbReference type="Proteomes" id="UP000559027"/>
    </source>
</evidence>
<keyword evidence="5" id="KW-0653">Protein transport</keyword>
<keyword evidence="4" id="KW-0813">Transport</keyword>
<comment type="similarity">
    <text evidence="2">Belongs to the COG2 family.</text>
</comment>
<dbReference type="GO" id="GO:0017119">
    <property type="term" value="C:Golgi transport complex"/>
    <property type="evidence" value="ECO:0007669"/>
    <property type="project" value="TreeGrafter"/>
</dbReference>
<dbReference type="GO" id="GO:0015031">
    <property type="term" value="P:protein transport"/>
    <property type="evidence" value="ECO:0007669"/>
    <property type="project" value="UniProtKB-KW"/>
</dbReference>
<dbReference type="PANTHER" id="PTHR12961:SF0">
    <property type="entry name" value="CONSERVED OLIGOMERIC GOLGI COMPLEX SUBUNIT 2"/>
    <property type="match status" value="1"/>
</dbReference>